<gene>
    <name evidence="1" type="ORF">CYNAS_LOCUS17893</name>
</gene>
<name>A0AA36H8X3_CYLNA</name>
<proteinExistence type="predicted"/>
<accession>A0AA36H8X3</accession>
<dbReference type="Proteomes" id="UP001176961">
    <property type="component" value="Unassembled WGS sequence"/>
</dbReference>
<protein>
    <submittedName>
        <fullName evidence="1">Uncharacterized protein</fullName>
    </submittedName>
</protein>
<comment type="caution">
    <text evidence="1">The sequence shown here is derived from an EMBL/GenBank/DDBJ whole genome shotgun (WGS) entry which is preliminary data.</text>
</comment>
<dbReference type="AlphaFoldDB" id="A0AA36H8X3"/>
<keyword evidence="2" id="KW-1185">Reference proteome</keyword>
<evidence type="ECO:0000313" key="2">
    <source>
        <dbReference type="Proteomes" id="UP001176961"/>
    </source>
</evidence>
<sequence length="80" mass="9412">MLDLFQAETATGVLRYATKRLQHFFASTSWRKNLPLEMKADRRLLPNTKGTVKRLFNKEDNIIETARSWKLNLTIISKKF</sequence>
<dbReference type="EMBL" id="CATQJL010000316">
    <property type="protein sequence ID" value="CAJ0605910.1"/>
    <property type="molecule type" value="Genomic_DNA"/>
</dbReference>
<organism evidence="1 2">
    <name type="scientific">Cylicocyclus nassatus</name>
    <name type="common">Nematode worm</name>
    <dbReference type="NCBI Taxonomy" id="53992"/>
    <lineage>
        <taxon>Eukaryota</taxon>
        <taxon>Metazoa</taxon>
        <taxon>Ecdysozoa</taxon>
        <taxon>Nematoda</taxon>
        <taxon>Chromadorea</taxon>
        <taxon>Rhabditida</taxon>
        <taxon>Rhabditina</taxon>
        <taxon>Rhabditomorpha</taxon>
        <taxon>Strongyloidea</taxon>
        <taxon>Strongylidae</taxon>
        <taxon>Cylicocyclus</taxon>
    </lineage>
</organism>
<evidence type="ECO:0000313" key="1">
    <source>
        <dbReference type="EMBL" id="CAJ0605910.1"/>
    </source>
</evidence>
<reference evidence="1" key="1">
    <citation type="submission" date="2023-07" db="EMBL/GenBank/DDBJ databases">
        <authorList>
            <consortium name="CYATHOMIX"/>
        </authorList>
    </citation>
    <scope>NUCLEOTIDE SEQUENCE</scope>
    <source>
        <strain evidence="1">N/A</strain>
    </source>
</reference>